<name>A0A2Z6NXU5_TRISU</name>
<evidence type="ECO:0000256" key="2">
    <source>
        <dbReference type="ARBA" id="ARBA00022472"/>
    </source>
</evidence>
<dbReference type="SMART" id="SM00733">
    <property type="entry name" value="Mterf"/>
    <property type="match status" value="5"/>
</dbReference>
<accession>A0A2Z6NXU5</accession>
<dbReference type="PANTHER" id="PTHR13068:SF139">
    <property type="entry name" value="TRANSCRIPTION TERMINATION FACTOR MTEF1, CHLOROPLASTIC"/>
    <property type="match status" value="1"/>
</dbReference>
<dbReference type="GO" id="GO:0003676">
    <property type="term" value="F:nucleic acid binding"/>
    <property type="evidence" value="ECO:0007669"/>
    <property type="project" value="InterPro"/>
</dbReference>
<gene>
    <name evidence="4" type="ORF">TSUD_180890</name>
</gene>
<dbReference type="OrthoDB" id="637682at2759"/>
<keyword evidence="3" id="KW-0809">Transit peptide</keyword>
<reference evidence="5" key="1">
    <citation type="journal article" date="2017" name="Front. Plant Sci.">
        <title>Climate Clever Clovers: New Paradigm to Reduce the Environmental Footprint of Ruminants by Breeding Low Methanogenic Forages Utilizing Haplotype Variation.</title>
        <authorList>
            <person name="Kaur P."/>
            <person name="Appels R."/>
            <person name="Bayer P.E."/>
            <person name="Keeble-Gagnere G."/>
            <person name="Wang J."/>
            <person name="Hirakawa H."/>
            <person name="Shirasawa K."/>
            <person name="Vercoe P."/>
            <person name="Stefanova K."/>
            <person name="Durmic Z."/>
            <person name="Nichols P."/>
            <person name="Revell C."/>
            <person name="Isobe S.N."/>
            <person name="Edwards D."/>
            <person name="Erskine W."/>
        </authorList>
    </citation>
    <scope>NUCLEOTIDE SEQUENCE [LARGE SCALE GENOMIC DNA]</scope>
    <source>
        <strain evidence="5">cv. Daliak</strain>
    </source>
</reference>
<dbReference type="PANTHER" id="PTHR13068">
    <property type="entry name" value="CGI-12 PROTEIN-RELATED"/>
    <property type="match status" value="1"/>
</dbReference>
<evidence type="ECO:0000256" key="3">
    <source>
        <dbReference type="ARBA" id="ARBA00022946"/>
    </source>
</evidence>
<dbReference type="Gene3D" id="1.25.70.10">
    <property type="entry name" value="Transcription termination factor 3, mitochondrial"/>
    <property type="match status" value="1"/>
</dbReference>
<keyword evidence="2" id="KW-0806">Transcription termination</keyword>
<proteinExistence type="inferred from homology"/>
<dbReference type="AlphaFoldDB" id="A0A2Z6NXU5"/>
<dbReference type="EMBL" id="DF973878">
    <property type="protein sequence ID" value="GAU41740.1"/>
    <property type="molecule type" value="Genomic_DNA"/>
</dbReference>
<dbReference type="InterPro" id="IPR003690">
    <property type="entry name" value="MTERF"/>
</dbReference>
<evidence type="ECO:0000256" key="1">
    <source>
        <dbReference type="ARBA" id="ARBA00007692"/>
    </source>
</evidence>
<dbReference type="GO" id="GO:0006353">
    <property type="term" value="P:DNA-templated transcription termination"/>
    <property type="evidence" value="ECO:0007669"/>
    <property type="project" value="UniProtKB-KW"/>
</dbReference>
<keyword evidence="2" id="KW-0804">Transcription</keyword>
<sequence>MFFIHSLHHPQTISSYSHPQSPNIITPNHYPNRNGYIKFRTNYRENLRYLKTLTIINPNTKPNKLPLPDAVNHILTTVTFLKSHSFSDADIPRLVHYSPHLFTTAVSSSDISPVFTFLTTDLLATVEDSRGLILRCPNLLFSDPNHFLKPTLQFLKEIGINNLNKPTNRNAHLLNTRVEKLRLRVRFMEEVVGFTEEEAKKSCARLPAILGYDVENNLWPKFVYLVKEMERDLEELKKFPQYFGFSLEKRIVPRHLHLKERGNNRELDVGCDDGAHEMTGKEKGNRTCSILIKTRKND</sequence>
<keyword evidence="5" id="KW-1185">Reference proteome</keyword>
<evidence type="ECO:0000313" key="4">
    <source>
        <dbReference type="EMBL" id="GAU41740.1"/>
    </source>
</evidence>
<dbReference type="Pfam" id="PF02536">
    <property type="entry name" value="mTERF"/>
    <property type="match status" value="1"/>
</dbReference>
<evidence type="ECO:0000313" key="5">
    <source>
        <dbReference type="Proteomes" id="UP000242715"/>
    </source>
</evidence>
<organism evidence="4 5">
    <name type="scientific">Trifolium subterraneum</name>
    <name type="common">Subterranean clover</name>
    <dbReference type="NCBI Taxonomy" id="3900"/>
    <lineage>
        <taxon>Eukaryota</taxon>
        <taxon>Viridiplantae</taxon>
        <taxon>Streptophyta</taxon>
        <taxon>Embryophyta</taxon>
        <taxon>Tracheophyta</taxon>
        <taxon>Spermatophyta</taxon>
        <taxon>Magnoliopsida</taxon>
        <taxon>eudicotyledons</taxon>
        <taxon>Gunneridae</taxon>
        <taxon>Pentapetalae</taxon>
        <taxon>rosids</taxon>
        <taxon>fabids</taxon>
        <taxon>Fabales</taxon>
        <taxon>Fabaceae</taxon>
        <taxon>Papilionoideae</taxon>
        <taxon>50 kb inversion clade</taxon>
        <taxon>NPAAA clade</taxon>
        <taxon>Hologalegina</taxon>
        <taxon>IRL clade</taxon>
        <taxon>Trifolieae</taxon>
        <taxon>Trifolium</taxon>
    </lineage>
</organism>
<comment type="similarity">
    <text evidence="1">Belongs to the mTERF family.</text>
</comment>
<protein>
    <submittedName>
        <fullName evidence="4">Uncharacterized protein</fullName>
    </submittedName>
</protein>
<dbReference type="Proteomes" id="UP000242715">
    <property type="component" value="Unassembled WGS sequence"/>
</dbReference>
<dbReference type="InterPro" id="IPR038538">
    <property type="entry name" value="MTERF_sf"/>
</dbReference>
<keyword evidence="2" id="KW-0805">Transcription regulation</keyword>